<dbReference type="Proteomes" id="UP000192578">
    <property type="component" value="Unassembled WGS sequence"/>
</dbReference>
<feature type="transmembrane region" description="Helical" evidence="1">
    <location>
        <begin position="125"/>
        <end position="151"/>
    </location>
</feature>
<evidence type="ECO:0000313" key="3">
    <source>
        <dbReference type="Proteomes" id="UP000192578"/>
    </source>
</evidence>
<dbReference type="OrthoDB" id="10444105at2759"/>
<proteinExistence type="predicted"/>
<dbReference type="EMBL" id="MTYJ01000006">
    <property type="protein sequence ID" value="OQV24588.1"/>
    <property type="molecule type" value="Genomic_DNA"/>
</dbReference>
<evidence type="ECO:0000313" key="2">
    <source>
        <dbReference type="EMBL" id="OQV24588.1"/>
    </source>
</evidence>
<name>A0A1W0XB04_HYPEX</name>
<keyword evidence="3" id="KW-1185">Reference proteome</keyword>
<keyword evidence="1" id="KW-0812">Transmembrane</keyword>
<organism evidence="2 3">
    <name type="scientific">Hypsibius exemplaris</name>
    <name type="common">Freshwater tardigrade</name>
    <dbReference type="NCBI Taxonomy" id="2072580"/>
    <lineage>
        <taxon>Eukaryota</taxon>
        <taxon>Metazoa</taxon>
        <taxon>Ecdysozoa</taxon>
        <taxon>Tardigrada</taxon>
        <taxon>Eutardigrada</taxon>
        <taxon>Parachela</taxon>
        <taxon>Hypsibioidea</taxon>
        <taxon>Hypsibiidae</taxon>
        <taxon>Hypsibius</taxon>
    </lineage>
</organism>
<protein>
    <submittedName>
        <fullName evidence="2">Uncharacterized protein</fullName>
    </submittedName>
</protein>
<feature type="transmembrane region" description="Helical" evidence="1">
    <location>
        <begin position="93"/>
        <end position="113"/>
    </location>
</feature>
<reference evidence="3" key="1">
    <citation type="submission" date="2017-01" db="EMBL/GenBank/DDBJ databases">
        <title>Comparative genomics of anhydrobiosis in the tardigrade Hypsibius dujardini.</title>
        <authorList>
            <person name="Yoshida Y."/>
            <person name="Koutsovoulos G."/>
            <person name="Laetsch D."/>
            <person name="Stevens L."/>
            <person name="Kumar S."/>
            <person name="Horikawa D."/>
            <person name="Ishino K."/>
            <person name="Komine S."/>
            <person name="Tomita M."/>
            <person name="Blaxter M."/>
            <person name="Arakawa K."/>
        </authorList>
    </citation>
    <scope>NUCLEOTIDE SEQUENCE [LARGE SCALE GENOMIC DNA]</scope>
    <source>
        <strain evidence="3">Z151</strain>
    </source>
</reference>
<sequence length="223" mass="24517">MEKGNPANLVIFTPPTPGNDQAPLLVRNGGHLGAEHLLRGGGFGGRDCRYLARFKILAVLQIVLGIVLFLTGIYFHIPIFSGGKSVIPGEDRLWYATWIGVINVIVGSVGRLASKRSLSRESHKFLRRCYFVTNASVGLYCNGIGITTYIISLSHYSLVQPQPEEWFTCVMAFVCLGLLVPAFLINIVATVYQALATRQCKCWVCDPKNAKLMQTNKQLSISA</sequence>
<comment type="caution">
    <text evidence="2">The sequence shown here is derived from an EMBL/GenBank/DDBJ whole genome shotgun (WGS) entry which is preliminary data.</text>
</comment>
<keyword evidence="1" id="KW-0472">Membrane</keyword>
<gene>
    <name evidence="2" type="ORF">BV898_01648</name>
</gene>
<feature type="transmembrane region" description="Helical" evidence="1">
    <location>
        <begin position="171"/>
        <end position="192"/>
    </location>
</feature>
<accession>A0A1W0XB04</accession>
<feature type="transmembrane region" description="Helical" evidence="1">
    <location>
        <begin position="56"/>
        <end position="81"/>
    </location>
</feature>
<keyword evidence="1" id="KW-1133">Transmembrane helix</keyword>
<evidence type="ECO:0000256" key="1">
    <source>
        <dbReference type="SAM" id="Phobius"/>
    </source>
</evidence>
<dbReference type="AlphaFoldDB" id="A0A1W0XB04"/>